<feature type="compositionally biased region" description="Low complexity" evidence="1">
    <location>
        <begin position="115"/>
        <end position="141"/>
    </location>
</feature>
<reference evidence="2 3" key="1">
    <citation type="submission" date="2014-04" db="EMBL/GenBank/DDBJ databases">
        <title>Evolutionary Origins and Diversification of the Mycorrhizal Mutualists.</title>
        <authorList>
            <consortium name="DOE Joint Genome Institute"/>
            <consortium name="Mycorrhizal Genomics Consortium"/>
            <person name="Kohler A."/>
            <person name="Kuo A."/>
            <person name="Nagy L.G."/>
            <person name="Floudas D."/>
            <person name="Copeland A."/>
            <person name="Barry K.W."/>
            <person name="Cichocki N."/>
            <person name="Veneault-Fourrey C."/>
            <person name="LaButti K."/>
            <person name="Lindquist E.A."/>
            <person name="Lipzen A."/>
            <person name="Lundell T."/>
            <person name="Morin E."/>
            <person name="Murat C."/>
            <person name="Riley R."/>
            <person name="Ohm R."/>
            <person name="Sun H."/>
            <person name="Tunlid A."/>
            <person name="Henrissat B."/>
            <person name="Grigoriev I.V."/>
            <person name="Hibbett D.S."/>
            <person name="Martin F."/>
        </authorList>
    </citation>
    <scope>NUCLEOTIDE SEQUENCE [LARGE SCALE GENOMIC DNA]</scope>
    <source>
        <strain evidence="2 3">Koide BX008</strain>
    </source>
</reference>
<evidence type="ECO:0000256" key="1">
    <source>
        <dbReference type="SAM" id="MobiDB-lite"/>
    </source>
</evidence>
<feature type="region of interest" description="Disordered" evidence="1">
    <location>
        <begin position="61"/>
        <end position="141"/>
    </location>
</feature>
<evidence type="ECO:0000313" key="2">
    <source>
        <dbReference type="EMBL" id="KIL57742.1"/>
    </source>
</evidence>
<name>A0A0C2W961_AMAMK</name>
<dbReference type="OrthoDB" id="1875751at2759"/>
<dbReference type="HOGENOM" id="CLU_1315103_0_0_1"/>
<accession>A0A0C2W961</accession>
<proteinExistence type="predicted"/>
<gene>
    <name evidence="2" type="ORF">M378DRAFT_16045</name>
</gene>
<sequence>MEASRLTLKRQRTSFELTCSADIYGEDENEEYAVPLHDEGEAEAEEEVDEDEVEVIMPSEDYQGLLQAGEGGKTRTNANGEEGIRDPSLNATKPVVNGSSGSTTVTKSDGSSSTTSFAAPSLSLPAKPATSSSFHSSSATTAANNLSYSAQIAQQFSSYQQTPSQERQQRLGAQSKTGTVLSGAATAAPLSPSGDSVFGKKPSEMHDAG</sequence>
<dbReference type="EMBL" id="KN818359">
    <property type="protein sequence ID" value="KIL57742.1"/>
    <property type="molecule type" value="Genomic_DNA"/>
</dbReference>
<dbReference type="Proteomes" id="UP000054549">
    <property type="component" value="Unassembled WGS sequence"/>
</dbReference>
<keyword evidence="3" id="KW-1185">Reference proteome</keyword>
<feature type="compositionally biased region" description="Polar residues" evidence="1">
    <location>
        <begin position="157"/>
        <end position="180"/>
    </location>
</feature>
<dbReference type="AlphaFoldDB" id="A0A0C2W961"/>
<protein>
    <submittedName>
        <fullName evidence="2">Uncharacterized protein</fullName>
    </submittedName>
</protein>
<organism evidence="2 3">
    <name type="scientific">Amanita muscaria (strain Koide BX008)</name>
    <dbReference type="NCBI Taxonomy" id="946122"/>
    <lineage>
        <taxon>Eukaryota</taxon>
        <taxon>Fungi</taxon>
        <taxon>Dikarya</taxon>
        <taxon>Basidiomycota</taxon>
        <taxon>Agaricomycotina</taxon>
        <taxon>Agaricomycetes</taxon>
        <taxon>Agaricomycetidae</taxon>
        <taxon>Agaricales</taxon>
        <taxon>Pluteineae</taxon>
        <taxon>Amanitaceae</taxon>
        <taxon>Amanita</taxon>
    </lineage>
</organism>
<evidence type="ECO:0000313" key="3">
    <source>
        <dbReference type="Proteomes" id="UP000054549"/>
    </source>
</evidence>
<dbReference type="InParanoid" id="A0A0C2W961"/>
<feature type="compositionally biased region" description="Polar residues" evidence="1">
    <location>
        <begin position="97"/>
        <end position="114"/>
    </location>
</feature>
<feature type="region of interest" description="Disordered" evidence="1">
    <location>
        <begin position="157"/>
        <end position="209"/>
    </location>
</feature>